<dbReference type="InterPro" id="IPR023058">
    <property type="entry name" value="PPIase_PpiC_CS"/>
</dbReference>
<evidence type="ECO:0000313" key="12">
    <source>
        <dbReference type="EMBL" id="MBB3066337.1"/>
    </source>
</evidence>
<dbReference type="GO" id="GO:0003755">
    <property type="term" value="F:peptidyl-prolyl cis-trans isomerase activity"/>
    <property type="evidence" value="ECO:0007669"/>
    <property type="project" value="UniProtKB-KW"/>
</dbReference>
<evidence type="ECO:0000313" key="13">
    <source>
        <dbReference type="Proteomes" id="UP000581135"/>
    </source>
</evidence>
<evidence type="ECO:0000256" key="6">
    <source>
        <dbReference type="ARBA" id="ARBA00030642"/>
    </source>
</evidence>
<evidence type="ECO:0000256" key="10">
    <source>
        <dbReference type="SAM" id="SignalP"/>
    </source>
</evidence>
<dbReference type="SUPFAM" id="SSF54534">
    <property type="entry name" value="FKBP-like"/>
    <property type="match status" value="1"/>
</dbReference>
<dbReference type="InterPro" id="IPR027304">
    <property type="entry name" value="Trigger_fact/SurA_dom_sf"/>
</dbReference>
<dbReference type="SUPFAM" id="SSF109998">
    <property type="entry name" value="Triger factor/SurA peptide-binding domain-like"/>
    <property type="match status" value="1"/>
</dbReference>
<dbReference type="Gene3D" id="3.10.50.40">
    <property type="match status" value="1"/>
</dbReference>
<organism evidence="12 13">
    <name type="scientific">Limibacillus halophilus</name>
    <dbReference type="NCBI Taxonomy" id="1579333"/>
    <lineage>
        <taxon>Bacteria</taxon>
        <taxon>Pseudomonadati</taxon>
        <taxon>Pseudomonadota</taxon>
        <taxon>Alphaproteobacteria</taxon>
        <taxon>Rhodospirillales</taxon>
        <taxon>Rhodovibrionaceae</taxon>
        <taxon>Limibacillus</taxon>
    </lineage>
</organism>
<dbReference type="InterPro" id="IPR000297">
    <property type="entry name" value="PPIase_PpiC"/>
</dbReference>
<dbReference type="AlphaFoldDB" id="A0A839SU26"/>
<comment type="catalytic activity">
    <reaction evidence="1">
        <text>[protein]-peptidylproline (omega=180) = [protein]-peptidylproline (omega=0)</text>
        <dbReference type="Rhea" id="RHEA:16237"/>
        <dbReference type="Rhea" id="RHEA-COMP:10747"/>
        <dbReference type="Rhea" id="RHEA-COMP:10748"/>
        <dbReference type="ChEBI" id="CHEBI:83833"/>
        <dbReference type="ChEBI" id="CHEBI:83834"/>
        <dbReference type="EC" id="5.2.1.8"/>
    </reaction>
</comment>
<evidence type="ECO:0000256" key="9">
    <source>
        <dbReference type="SAM" id="MobiDB-lite"/>
    </source>
</evidence>
<evidence type="ECO:0000256" key="7">
    <source>
        <dbReference type="ARBA" id="ARBA00031484"/>
    </source>
</evidence>
<evidence type="ECO:0000256" key="4">
    <source>
        <dbReference type="ARBA" id="ARBA00018370"/>
    </source>
</evidence>
<feature type="compositionally biased region" description="Basic and acidic residues" evidence="9">
    <location>
        <begin position="274"/>
        <end position="283"/>
    </location>
</feature>
<keyword evidence="5 8" id="KW-0697">Rotamase</keyword>
<comment type="similarity">
    <text evidence="2">Belongs to the PpiC/parvulin rotamase family.</text>
</comment>
<accession>A0A839SU26</accession>
<dbReference type="PANTHER" id="PTHR47245">
    <property type="entry name" value="PEPTIDYLPROLYL ISOMERASE"/>
    <property type="match status" value="1"/>
</dbReference>
<dbReference type="RefSeq" id="WP_183417160.1">
    <property type="nucleotide sequence ID" value="NZ_JACHXA010000008.1"/>
</dbReference>
<sequence length="304" mass="32915">MTHSTNRRAAYSLAVFFAAAFLVVQPLRAQQDSAAAPTADSVVATVNGEDLTHGEVVAAAESLGPQYMANLDSVYQILVERLIDLRLVQQAALKAGLEDDAEVAERVESLRQQVVRDVFLERALNEAVTEAALQDRYAAFLEQNPPQTEAKARHILVETEEDAKAIIVELDGGADFAALARERSTGPSGAEGGDLGYFTADVMVPEFSQAAFALEPGSYTKTPIQTQFGWHVILVEDKRDTPPPSFEELRTQLSNELRQEAARKLVEDLRGTADIVLTKKEEAAPETGESDSSEGSETAPVSNN</sequence>
<name>A0A839SU26_9PROT</name>
<proteinExistence type="inferred from homology"/>
<dbReference type="InterPro" id="IPR046357">
    <property type="entry name" value="PPIase_dom_sf"/>
</dbReference>
<dbReference type="EC" id="5.2.1.8" evidence="3"/>
<keyword evidence="8 12" id="KW-0413">Isomerase</keyword>
<reference evidence="12 13" key="1">
    <citation type="submission" date="2020-08" db="EMBL/GenBank/DDBJ databases">
        <title>Genomic Encyclopedia of Type Strains, Phase III (KMG-III): the genomes of soil and plant-associated and newly described type strains.</title>
        <authorList>
            <person name="Whitman W."/>
        </authorList>
    </citation>
    <scope>NUCLEOTIDE SEQUENCE [LARGE SCALE GENOMIC DNA]</scope>
    <source>
        <strain evidence="12 13">CECT 8803</strain>
    </source>
</reference>
<evidence type="ECO:0000256" key="5">
    <source>
        <dbReference type="ARBA" id="ARBA00023110"/>
    </source>
</evidence>
<evidence type="ECO:0000256" key="2">
    <source>
        <dbReference type="ARBA" id="ARBA00007656"/>
    </source>
</evidence>
<comment type="caution">
    <text evidence="12">The sequence shown here is derived from an EMBL/GenBank/DDBJ whole genome shotgun (WGS) entry which is preliminary data.</text>
</comment>
<feature type="signal peptide" evidence="10">
    <location>
        <begin position="1"/>
        <end position="29"/>
    </location>
</feature>
<feature type="chain" id="PRO_5032657627" description="Parvulin-like PPIase" evidence="10">
    <location>
        <begin position="30"/>
        <end position="304"/>
    </location>
</feature>
<evidence type="ECO:0000256" key="8">
    <source>
        <dbReference type="PROSITE-ProRule" id="PRU00278"/>
    </source>
</evidence>
<feature type="domain" description="PpiC" evidence="11">
    <location>
        <begin position="147"/>
        <end position="237"/>
    </location>
</feature>
<keyword evidence="10" id="KW-0732">Signal</keyword>
<dbReference type="PROSITE" id="PS50198">
    <property type="entry name" value="PPIC_PPIASE_2"/>
    <property type="match status" value="1"/>
</dbReference>
<evidence type="ECO:0000256" key="1">
    <source>
        <dbReference type="ARBA" id="ARBA00000971"/>
    </source>
</evidence>
<dbReference type="PANTHER" id="PTHR47245:SF2">
    <property type="entry name" value="PEPTIDYL-PROLYL CIS-TRANS ISOMERASE HP_0175-RELATED"/>
    <property type="match status" value="1"/>
</dbReference>
<dbReference type="Pfam" id="PF13616">
    <property type="entry name" value="Rotamase_3"/>
    <property type="match status" value="1"/>
</dbReference>
<gene>
    <name evidence="12" type="ORF">FHR98_002643</name>
</gene>
<dbReference type="InterPro" id="IPR050245">
    <property type="entry name" value="PrsA_foldase"/>
</dbReference>
<dbReference type="Gene3D" id="1.10.8.1040">
    <property type="match status" value="1"/>
</dbReference>
<dbReference type="Proteomes" id="UP000581135">
    <property type="component" value="Unassembled WGS sequence"/>
</dbReference>
<dbReference type="EMBL" id="JACHXA010000008">
    <property type="protein sequence ID" value="MBB3066337.1"/>
    <property type="molecule type" value="Genomic_DNA"/>
</dbReference>
<protein>
    <recommendedName>
        <fullName evidence="4">Parvulin-like PPIase</fullName>
        <ecNumber evidence="3">5.2.1.8</ecNumber>
    </recommendedName>
    <alternativeName>
        <fullName evidence="6">Peptidyl-prolyl cis-trans isomerase plp</fullName>
    </alternativeName>
    <alternativeName>
        <fullName evidence="7">Rotamase plp</fullName>
    </alternativeName>
</protein>
<keyword evidence="13" id="KW-1185">Reference proteome</keyword>
<dbReference type="PROSITE" id="PS01096">
    <property type="entry name" value="PPIC_PPIASE_1"/>
    <property type="match status" value="1"/>
</dbReference>
<evidence type="ECO:0000259" key="11">
    <source>
        <dbReference type="PROSITE" id="PS50198"/>
    </source>
</evidence>
<evidence type="ECO:0000256" key="3">
    <source>
        <dbReference type="ARBA" id="ARBA00013194"/>
    </source>
</evidence>
<feature type="region of interest" description="Disordered" evidence="9">
    <location>
        <begin position="274"/>
        <end position="304"/>
    </location>
</feature>